<dbReference type="Proteomes" id="UP000199664">
    <property type="component" value="Unassembled WGS sequence"/>
</dbReference>
<dbReference type="GO" id="GO:0003723">
    <property type="term" value="F:RNA binding"/>
    <property type="evidence" value="ECO:0007669"/>
    <property type="project" value="UniProtKB-UniRule"/>
</dbReference>
<dbReference type="Pfam" id="PF01189">
    <property type="entry name" value="Methyltr_RsmB-F"/>
    <property type="match status" value="1"/>
</dbReference>
<dbReference type="PANTHER" id="PTHR22807">
    <property type="entry name" value="NOP2 YEAST -RELATED NOL1/NOP2/FMU SUN DOMAIN-CONTAINING"/>
    <property type="match status" value="1"/>
</dbReference>
<keyword evidence="3 5" id="KW-0949">S-adenosyl-L-methionine</keyword>
<dbReference type="GO" id="GO:0001510">
    <property type="term" value="P:RNA methylation"/>
    <property type="evidence" value="ECO:0007669"/>
    <property type="project" value="InterPro"/>
</dbReference>
<dbReference type="InterPro" id="IPR049560">
    <property type="entry name" value="MeTrfase_RsmB-F_NOP2_cat"/>
</dbReference>
<keyword evidence="8" id="KW-1185">Reference proteome</keyword>
<dbReference type="PROSITE" id="PS51686">
    <property type="entry name" value="SAM_MT_RSMB_NOP"/>
    <property type="match status" value="1"/>
</dbReference>
<proteinExistence type="inferred from homology"/>
<evidence type="ECO:0000256" key="5">
    <source>
        <dbReference type="PROSITE-ProRule" id="PRU01023"/>
    </source>
</evidence>
<dbReference type="SUPFAM" id="SSF53335">
    <property type="entry name" value="S-adenosyl-L-methionine-dependent methyltransferases"/>
    <property type="match status" value="1"/>
</dbReference>
<dbReference type="PRINTS" id="PR02008">
    <property type="entry name" value="RCMTFAMILY"/>
</dbReference>
<evidence type="ECO:0000313" key="7">
    <source>
        <dbReference type="EMBL" id="SEK47471.1"/>
    </source>
</evidence>
<dbReference type="AlphaFoldDB" id="A0A1H7HB40"/>
<dbReference type="GO" id="GO:0008173">
    <property type="term" value="F:RNA methyltransferase activity"/>
    <property type="evidence" value="ECO:0007669"/>
    <property type="project" value="InterPro"/>
</dbReference>
<dbReference type="Pfam" id="PF22458">
    <property type="entry name" value="RsmF-B_ferredox"/>
    <property type="match status" value="1"/>
</dbReference>
<evidence type="ECO:0000256" key="2">
    <source>
        <dbReference type="ARBA" id="ARBA00022679"/>
    </source>
</evidence>
<feature type="binding site" evidence="5">
    <location>
        <position position="336"/>
    </location>
    <ligand>
        <name>S-adenosyl-L-methionine</name>
        <dbReference type="ChEBI" id="CHEBI:59789"/>
    </ligand>
</feature>
<dbReference type="InterPro" id="IPR001678">
    <property type="entry name" value="MeTrfase_RsmB-F_NOP2_dom"/>
</dbReference>
<sequence>MLSRFGIVRNGAGLEGCDAKQAQEPPDMTPAARISAAIEVLADLIERRRPAADALKDWGLSRRFAGSKDRAAVASLVYDALRRRASSVHALGEETPRALVLGMLVSQRGLGVEEISDLFSGQNHAPAPLTEFEVAGLAAFDLNAAPGWMQADVPDWLWSSFMAGFGDDAVAEGQALAGRAPADIRTNRLKTDRDRLRAALAHLQPEPGAWSPDALRFLPGPDGRGPSLQSEPSFFNGEFEIQDEGSQLVTLLAGAQPDMSVVDLCAGAGGKTLALAAVLGGDGRIFATDLDSRRLAPLHDRLTRSGAGNVEVRVPRSRGHDALADLVGTIDLVLVDAPCTGSGTWRRNPDAKWRVRPGALAERIKEQAQVLTRAASLVKPGGRIAYITCSMLPEENDGAVEAFLVRHPGFVPVATRSLLDTGEVDFGLLARFATRFGLQLSPRRTGTDGFYLSCLAAPG</sequence>
<name>A0A1H7HB40_9HYPH</name>
<accession>A0A1H7HB40</accession>
<keyword evidence="2 5" id="KW-0808">Transferase</keyword>
<evidence type="ECO:0000256" key="1">
    <source>
        <dbReference type="ARBA" id="ARBA00022603"/>
    </source>
</evidence>
<organism evidence="7 8">
    <name type="scientific">Bosea lupini</name>
    <dbReference type="NCBI Taxonomy" id="1036779"/>
    <lineage>
        <taxon>Bacteria</taxon>
        <taxon>Pseudomonadati</taxon>
        <taxon>Pseudomonadota</taxon>
        <taxon>Alphaproteobacteria</taxon>
        <taxon>Hyphomicrobiales</taxon>
        <taxon>Boseaceae</taxon>
        <taxon>Bosea</taxon>
    </lineage>
</organism>
<gene>
    <name evidence="7" type="ORF">SAMN04515666_101607</name>
</gene>
<evidence type="ECO:0000256" key="3">
    <source>
        <dbReference type="ARBA" id="ARBA00022691"/>
    </source>
</evidence>
<evidence type="ECO:0000256" key="4">
    <source>
        <dbReference type="ARBA" id="ARBA00022884"/>
    </source>
</evidence>
<reference evidence="8" key="1">
    <citation type="submission" date="2016-10" db="EMBL/GenBank/DDBJ databases">
        <authorList>
            <person name="Varghese N."/>
            <person name="Submissions S."/>
        </authorList>
    </citation>
    <scope>NUCLEOTIDE SEQUENCE [LARGE SCALE GENOMIC DNA]</scope>
    <source>
        <strain evidence="8">LMG 26383,CCUG 61248,R- 45681</strain>
    </source>
</reference>
<dbReference type="EMBL" id="FOAN01000001">
    <property type="protein sequence ID" value="SEK47471.1"/>
    <property type="molecule type" value="Genomic_DNA"/>
</dbReference>
<comment type="caution">
    <text evidence="5">Lacks conserved residue(s) required for the propagation of feature annotation.</text>
</comment>
<dbReference type="CDD" id="cd02440">
    <property type="entry name" value="AdoMet_MTases"/>
    <property type="match status" value="1"/>
</dbReference>
<comment type="similarity">
    <text evidence="5">Belongs to the class I-like SAM-binding methyltransferase superfamily. RsmB/NOP family.</text>
</comment>
<dbReference type="STRING" id="1036779.SAMN04515666_101607"/>
<protein>
    <submittedName>
        <fullName evidence="7">16S rRNA (Cytosine967-C5)-methyltransferase</fullName>
    </submittedName>
</protein>
<feature type="active site" description="Nucleophile" evidence="5">
    <location>
        <position position="389"/>
    </location>
</feature>
<evidence type="ECO:0000313" key="8">
    <source>
        <dbReference type="Proteomes" id="UP000199664"/>
    </source>
</evidence>
<feature type="domain" description="SAM-dependent MTase RsmB/NOP-type" evidence="6">
    <location>
        <begin position="172"/>
        <end position="458"/>
    </location>
</feature>
<dbReference type="InterPro" id="IPR023267">
    <property type="entry name" value="RCMT"/>
</dbReference>
<feature type="binding site" evidence="5">
    <location>
        <position position="289"/>
    </location>
    <ligand>
        <name>S-adenosyl-L-methionine</name>
        <dbReference type="ChEBI" id="CHEBI:59789"/>
    </ligand>
</feature>
<dbReference type="InterPro" id="IPR054728">
    <property type="entry name" value="RsmB-like_ferredoxin"/>
</dbReference>
<dbReference type="InterPro" id="IPR029063">
    <property type="entry name" value="SAM-dependent_MTases_sf"/>
</dbReference>
<dbReference type="Gene3D" id="3.40.50.150">
    <property type="entry name" value="Vaccinia Virus protein VP39"/>
    <property type="match status" value="1"/>
</dbReference>
<evidence type="ECO:0000259" key="6">
    <source>
        <dbReference type="PROSITE" id="PS51686"/>
    </source>
</evidence>
<dbReference type="PANTHER" id="PTHR22807:SF53">
    <property type="entry name" value="RIBOSOMAL RNA SMALL SUBUNIT METHYLTRANSFERASE B-RELATED"/>
    <property type="match status" value="1"/>
</dbReference>
<keyword evidence="4 5" id="KW-0694">RNA-binding</keyword>
<keyword evidence="1 5" id="KW-0489">Methyltransferase</keyword>